<comment type="catalytic activity">
    <reaction evidence="1">
        <text>L-ribulose 5-phosphate = D-xylulose 5-phosphate</text>
        <dbReference type="Rhea" id="RHEA:22368"/>
        <dbReference type="ChEBI" id="CHEBI:57737"/>
        <dbReference type="ChEBI" id="CHEBI:58226"/>
        <dbReference type="EC" id="5.1.3.4"/>
    </reaction>
</comment>
<evidence type="ECO:0000313" key="9">
    <source>
        <dbReference type="Proteomes" id="UP000230790"/>
    </source>
</evidence>
<gene>
    <name evidence="8" type="ORF">CUN48_01615</name>
</gene>
<dbReference type="PANTHER" id="PTHR22789">
    <property type="entry name" value="FUCULOSE PHOSPHATE ALDOLASE"/>
    <property type="match status" value="1"/>
</dbReference>
<comment type="similarity">
    <text evidence="3">Belongs to the aldolase class II family. AraD/FucA subfamily.</text>
</comment>
<dbReference type="GO" id="GO:0005829">
    <property type="term" value="C:cytosol"/>
    <property type="evidence" value="ECO:0007669"/>
    <property type="project" value="TreeGrafter"/>
</dbReference>
<evidence type="ECO:0000313" key="8">
    <source>
        <dbReference type="EMBL" id="PJF48772.1"/>
    </source>
</evidence>
<dbReference type="PANTHER" id="PTHR22789:SF8">
    <property type="entry name" value="L-RIBULOSE-5-PHOSPHATE 4-EPIMERASE SGBE"/>
    <property type="match status" value="1"/>
</dbReference>
<comment type="caution">
    <text evidence="8">The sequence shown here is derived from an EMBL/GenBank/DDBJ whole genome shotgun (WGS) entry which is preliminary data.</text>
</comment>
<protein>
    <recommendedName>
        <fullName evidence="4">L-ribulose-5-phosphate 4-epimerase</fullName>
        <ecNumber evidence="4">5.1.3.4</ecNumber>
    </recommendedName>
</protein>
<evidence type="ECO:0000259" key="7">
    <source>
        <dbReference type="SMART" id="SM01007"/>
    </source>
</evidence>
<dbReference type="AlphaFoldDB" id="A0A2M8QG95"/>
<dbReference type="EMBL" id="PGTN01000006">
    <property type="protein sequence ID" value="PJF48772.1"/>
    <property type="molecule type" value="Genomic_DNA"/>
</dbReference>
<keyword evidence="8" id="KW-0413">Isomerase</keyword>
<dbReference type="InterPro" id="IPR050197">
    <property type="entry name" value="Aldolase_class_II_sugar_metab"/>
</dbReference>
<dbReference type="SUPFAM" id="SSF53639">
    <property type="entry name" value="AraD/HMP-PK domain-like"/>
    <property type="match status" value="1"/>
</dbReference>
<keyword evidence="6" id="KW-0862">Zinc</keyword>
<evidence type="ECO:0000256" key="2">
    <source>
        <dbReference type="ARBA" id="ARBA00001947"/>
    </source>
</evidence>
<feature type="domain" description="Class II aldolase/adducin N-terminal" evidence="7">
    <location>
        <begin position="8"/>
        <end position="186"/>
    </location>
</feature>
<dbReference type="GO" id="GO:0016832">
    <property type="term" value="F:aldehyde-lyase activity"/>
    <property type="evidence" value="ECO:0007669"/>
    <property type="project" value="TreeGrafter"/>
</dbReference>
<sequence length="217" mass="23379">MKLDSLQRQVHALHLELPKYNLAVWTMGNVSARAPETGWVVIKPSGGRYQDLRPDNLVIVDLYGNVVEGDLAYSGDTRTHLYIYRHRPDVSGVCHTHSRFAATAFAAVGRPIPCLLTGMSGEFGGEIPLGGFALIGGEAIGREVLRVIGDSKAVVVQNHGVFTIGKTAEAAVKAAVMVEDAARTSFYALQLGAPIPIAPDDIAKLHDRYSNVYGQRA</sequence>
<evidence type="ECO:0000256" key="4">
    <source>
        <dbReference type="ARBA" id="ARBA00013186"/>
    </source>
</evidence>
<keyword evidence="5" id="KW-0479">Metal-binding</keyword>
<dbReference type="GO" id="GO:0046872">
    <property type="term" value="F:metal ion binding"/>
    <property type="evidence" value="ECO:0007669"/>
    <property type="project" value="UniProtKB-KW"/>
</dbReference>
<organism evidence="8 9">
    <name type="scientific">Candidatus Thermofonsia Clade 3 bacterium</name>
    <dbReference type="NCBI Taxonomy" id="2364212"/>
    <lineage>
        <taxon>Bacteria</taxon>
        <taxon>Bacillati</taxon>
        <taxon>Chloroflexota</taxon>
        <taxon>Candidatus Thermofontia</taxon>
        <taxon>Candidatus Thermofonsia Clade 3</taxon>
    </lineage>
</organism>
<dbReference type="EC" id="5.1.3.4" evidence="4"/>
<dbReference type="InterPro" id="IPR001303">
    <property type="entry name" value="Aldolase_II/adducin_N"/>
</dbReference>
<dbReference type="SMART" id="SM01007">
    <property type="entry name" value="Aldolase_II"/>
    <property type="match status" value="1"/>
</dbReference>
<evidence type="ECO:0000256" key="5">
    <source>
        <dbReference type="ARBA" id="ARBA00022723"/>
    </source>
</evidence>
<reference evidence="8 9" key="1">
    <citation type="submission" date="2017-11" db="EMBL/GenBank/DDBJ databases">
        <title>Evolution of Phototrophy in the Chloroflexi Phylum Driven by Horizontal Gene Transfer.</title>
        <authorList>
            <person name="Ward L.M."/>
            <person name="Hemp J."/>
            <person name="Shih P.M."/>
            <person name="Mcglynn S.E."/>
            <person name="Fischer W."/>
        </authorList>
    </citation>
    <scope>NUCLEOTIDE SEQUENCE [LARGE SCALE GENOMIC DNA]</scope>
    <source>
        <strain evidence="8">JP3_7</strain>
    </source>
</reference>
<evidence type="ECO:0000256" key="6">
    <source>
        <dbReference type="ARBA" id="ARBA00022833"/>
    </source>
</evidence>
<name>A0A2M8QG95_9CHLR</name>
<comment type="cofactor">
    <cofactor evidence="2">
        <name>Zn(2+)</name>
        <dbReference type="ChEBI" id="CHEBI:29105"/>
    </cofactor>
</comment>
<dbReference type="Proteomes" id="UP000230790">
    <property type="component" value="Unassembled WGS sequence"/>
</dbReference>
<dbReference type="GO" id="GO:0008742">
    <property type="term" value="F:L-ribulose-phosphate 4-epimerase activity"/>
    <property type="evidence" value="ECO:0007669"/>
    <property type="project" value="UniProtKB-EC"/>
</dbReference>
<dbReference type="GO" id="GO:0019323">
    <property type="term" value="P:pentose catabolic process"/>
    <property type="evidence" value="ECO:0007669"/>
    <property type="project" value="TreeGrafter"/>
</dbReference>
<dbReference type="NCBIfam" id="NF005123">
    <property type="entry name" value="PRK06557.1"/>
    <property type="match status" value="1"/>
</dbReference>
<evidence type="ECO:0000256" key="1">
    <source>
        <dbReference type="ARBA" id="ARBA00001726"/>
    </source>
</evidence>
<proteinExistence type="inferred from homology"/>
<accession>A0A2M8QG95</accession>
<dbReference type="Pfam" id="PF00596">
    <property type="entry name" value="Aldolase_II"/>
    <property type="match status" value="1"/>
</dbReference>
<dbReference type="InterPro" id="IPR036409">
    <property type="entry name" value="Aldolase_II/adducin_N_sf"/>
</dbReference>
<dbReference type="Gene3D" id="3.40.225.10">
    <property type="entry name" value="Class II aldolase/adducin N-terminal domain"/>
    <property type="match status" value="1"/>
</dbReference>
<evidence type="ECO:0000256" key="3">
    <source>
        <dbReference type="ARBA" id="ARBA00010037"/>
    </source>
</evidence>